<evidence type="ECO:0000313" key="4">
    <source>
        <dbReference type="EMBL" id="KAL3308120.1"/>
    </source>
</evidence>
<keyword evidence="2" id="KW-0238">DNA-binding</keyword>
<dbReference type="GO" id="GO:0003677">
    <property type="term" value="F:DNA binding"/>
    <property type="evidence" value="ECO:0007669"/>
    <property type="project" value="UniProtKB-KW"/>
</dbReference>
<evidence type="ECO:0000256" key="3">
    <source>
        <dbReference type="ARBA" id="ARBA00023163"/>
    </source>
</evidence>
<gene>
    <name evidence="4" type="primary">TBPL1_2</name>
    <name evidence="4" type="ORF">Ciccas_013352</name>
</gene>
<dbReference type="PANTHER" id="PTHR10126">
    <property type="entry name" value="TATA-BOX BINDING PROTEIN"/>
    <property type="match status" value="1"/>
</dbReference>
<evidence type="ECO:0000256" key="2">
    <source>
        <dbReference type="ARBA" id="ARBA00023125"/>
    </source>
</evidence>
<dbReference type="Proteomes" id="UP001626550">
    <property type="component" value="Unassembled WGS sequence"/>
</dbReference>
<keyword evidence="5" id="KW-1185">Reference proteome</keyword>
<dbReference type="PRINTS" id="PR00686">
    <property type="entry name" value="TIFACTORIID"/>
</dbReference>
<protein>
    <submittedName>
        <fullName evidence="4">TATA box-binding protein-like protein 1</fullName>
    </submittedName>
</protein>
<comment type="similarity">
    <text evidence="1">Belongs to the TBP family.</text>
</comment>
<dbReference type="InterPro" id="IPR012295">
    <property type="entry name" value="TBP_dom_sf"/>
</dbReference>
<dbReference type="AlphaFoldDB" id="A0ABD2PKU5"/>
<dbReference type="SUPFAM" id="SSF55945">
    <property type="entry name" value="TATA-box binding protein-like"/>
    <property type="match status" value="1"/>
</dbReference>
<keyword evidence="3" id="KW-0804">Transcription</keyword>
<sequence length="90" mass="10422">MRLRRPYTVATIWSSGKIWCTGATSLRRARIGARRIARRIAKCGFNCKFSNFRVVNIMATTKLPFRVRLDKLVDEAPRNMKSVYCQILTN</sequence>
<evidence type="ECO:0000256" key="1">
    <source>
        <dbReference type="ARBA" id="ARBA00005560"/>
    </source>
</evidence>
<reference evidence="4 5" key="1">
    <citation type="submission" date="2024-11" db="EMBL/GenBank/DDBJ databases">
        <title>Adaptive evolution of stress response genes in parasites aligns with host niche diversity.</title>
        <authorList>
            <person name="Hahn C."/>
            <person name="Resl P."/>
        </authorList>
    </citation>
    <scope>NUCLEOTIDE SEQUENCE [LARGE SCALE GENOMIC DNA]</scope>
    <source>
        <strain evidence="4">EGGRZ-B1_66</strain>
        <tissue evidence="4">Body</tissue>
    </source>
</reference>
<dbReference type="EMBL" id="JBJKFK010005817">
    <property type="protein sequence ID" value="KAL3308120.1"/>
    <property type="molecule type" value="Genomic_DNA"/>
</dbReference>
<comment type="caution">
    <text evidence="4">The sequence shown here is derived from an EMBL/GenBank/DDBJ whole genome shotgun (WGS) entry which is preliminary data.</text>
</comment>
<proteinExistence type="inferred from homology"/>
<organism evidence="4 5">
    <name type="scientific">Cichlidogyrus casuarinus</name>
    <dbReference type="NCBI Taxonomy" id="1844966"/>
    <lineage>
        <taxon>Eukaryota</taxon>
        <taxon>Metazoa</taxon>
        <taxon>Spiralia</taxon>
        <taxon>Lophotrochozoa</taxon>
        <taxon>Platyhelminthes</taxon>
        <taxon>Monogenea</taxon>
        <taxon>Monopisthocotylea</taxon>
        <taxon>Dactylogyridea</taxon>
        <taxon>Ancyrocephalidae</taxon>
        <taxon>Cichlidogyrus</taxon>
    </lineage>
</organism>
<accession>A0ABD2PKU5</accession>
<dbReference type="InterPro" id="IPR000814">
    <property type="entry name" value="TBP"/>
</dbReference>
<evidence type="ECO:0000313" key="5">
    <source>
        <dbReference type="Proteomes" id="UP001626550"/>
    </source>
</evidence>
<name>A0ABD2PKU5_9PLAT</name>
<dbReference type="Pfam" id="PF00352">
    <property type="entry name" value="TBP"/>
    <property type="match status" value="1"/>
</dbReference>
<dbReference type="Gene3D" id="3.30.310.10">
    <property type="entry name" value="TATA-Binding Protein"/>
    <property type="match status" value="1"/>
</dbReference>